<feature type="transmembrane region" description="Helical" evidence="6">
    <location>
        <begin position="16"/>
        <end position="37"/>
    </location>
</feature>
<accession>A0A975XMR3</accession>
<keyword evidence="3 6" id="KW-0812">Transmembrane</keyword>
<protein>
    <submittedName>
        <fullName evidence="8">GtrA family protein</fullName>
    </submittedName>
</protein>
<dbReference type="GO" id="GO:0005886">
    <property type="term" value="C:plasma membrane"/>
    <property type="evidence" value="ECO:0007669"/>
    <property type="project" value="TreeGrafter"/>
</dbReference>
<dbReference type="Proteomes" id="UP000680588">
    <property type="component" value="Chromosome"/>
</dbReference>
<evidence type="ECO:0000313" key="9">
    <source>
        <dbReference type="Proteomes" id="UP000680588"/>
    </source>
</evidence>
<evidence type="ECO:0000256" key="1">
    <source>
        <dbReference type="ARBA" id="ARBA00004141"/>
    </source>
</evidence>
<name>A0A975XMR3_9MICC</name>
<proteinExistence type="inferred from homology"/>
<organism evidence="8 9">
    <name type="scientific">Arthrobacter sunyaminii</name>
    <dbReference type="NCBI Taxonomy" id="2816859"/>
    <lineage>
        <taxon>Bacteria</taxon>
        <taxon>Bacillati</taxon>
        <taxon>Actinomycetota</taxon>
        <taxon>Actinomycetes</taxon>
        <taxon>Micrococcales</taxon>
        <taxon>Micrococcaceae</taxon>
        <taxon>Arthrobacter</taxon>
    </lineage>
</organism>
<comment type="subcellular location">
    <subcellularLocation>
        <location evidence="1">Membrane</location>
        <topology evidence="1">Multi-pass membrane protein</topology>
    </subcellularLocation>
</comment>
<evidence type="ECO:0000256" key="5">
    <source>
        <dbReference type="ARBA" id="ARBA00023136"/>
    </source>
</evidence>
<feature type="domain" description="GtrA/DPMS transmembrane" evidence="7">
    <location>
        <begin position="18"/>
        <end position="131"/>
    </location>
</feature>
<dbReference type="KEGG" id="asun:KG104_13150"/>
<evidence type="ECO:0000256" key="6">
    <source>
        <dbReference type="SAM" id="Phobius"/>
    </source>
</evidence>
<gene>
    <name evidence="8" type="ORF">KG104_13150</name>
</gene>
<evidence type="ECO:0000256" key="4">
    <source>
        <dbReference type="ARBA" id="ARBA00022989"/>
    </source>
</evidence>
<evidence type="ECO:0000256" key="3">
    <source>
        <dbReference type="ARBA" id="ARBA00022692"/>
    </source>
</evidence>
<keyword evidence="4 6" id="KW-1133">Transmembrane helix</keyword>
<evidence type="ECO:0000259" key="7">
    <source>
        <dbReference type="Pfam" id="PF04138"/>
    </source>
</evidence>
<evidence type="ECO:0000313" key="8">
    <source>
        <dbReference type="EMBL" id="QWQ38060.1"/>
    </source>
</evidence>
<dbReference type="AlphaFoldDB" id="A0A975XMR3"/>
<dbReference type="InterPro" id="IPR007267">
    <property type="entry name" value="GtrA_DPMS_TM"/>
</dbReference>
<feature type="transmembrane region" description="Helical" evidence="6">
    <location>
        <begin position="43"/>
        <end position="62"/>
    </location>
</feature>
<feature type="transmembrane region" description="Helical" evidence="6">
    <location>
        <begin position="107"/>
        <end position="126"/>
    </location>
</feature>
<dbReference type="PANTHER" id="PTHR38459">
    <property type="entry name" value="PROPHAGE BACTOPRENOL-LINKED GLUCOSE TRANSLOCASE HOMOLOG"/>
    <property type="match status" value="1"/>
</dbReference>
<comment type="similarity">
    <text evidence="2">Belongs to the GtrA family.</text>
</comment>
<evidence type="ECO:0000256" key="2">
    <source>
        <dbReference type="ARBA" id="ARBA00009399"/>
    </source>
</evidence>
<dbReference type="InterPro" id="IPR051401">
    <property type="entry name" value="GtrA_CellWall_Glycosyl"/>
</dbReference>
<dbReference type="Pfam" id="PF04138">
    <property type="entry name" value="GtrA_DPMS_TM"/>
    <property type="match status" value="1"/>
</dbReference>
<dbReference type="EMBL" id="CP076456">
    <property type="protein sequence ID" value="QWQ38060.1"/>
    <property type="molecule type" value="Genomic_DNA"/>
</dbReference>
<dbReference type="GO" id="GO:0000271">
    <property type="term" value="P:polysaccharide biosynthetic process"/>
    <property type="evidence" value="ECO:0007669"/>
    <property type="project" value="InterPro"/>
</dbReference>
<feature type="transmembrane region" description="Helical" evidence="6">
    <location>
        <begin position="82"/>
        <end position="101"/>
    </location>
</feature>
<dbReference type="PANTHER" id="PTHR38459:SF1">
    <property type="entry name" value="PROPHAGE BACTOPRENOL-LINKED GLUCOSE TRANSLOCASE HOMOLOG"/>
    <property type="match status" value="1"/>
</dbReference>
<sequence>MHRVNSAVATFLRHRVVRFLIVGGLSFAIDLGLLMILHEAAGVALWIATPVAFITSLVFNFLMQRIYTFRATNKGHVSAAKYGTLVVFNILATDAIVLLFAQTEFTYAVGKVVSTALTMVWNFFIYKYWIFPAAKSDAAASAAVSTAPVEPDAHGPGVRNRLP</sequence>
<reference evidence="8" key="1">
    <citation type="submission" date="2021-06" db="EMBL/GenBank/DDBJ databases">
        <title>Novel species in genus Arthrobacter.</title>
        <authorList>
            <person name="Zhang G."/>
        </authorList>
    </citation>
    <scope>NUCLEOTIDE SEQUENCE</scope>
    <source>
        <strain evidence="8">Zg-ZUI122</strain>
    </source>
</reference>
<keyword evidence="5 6" id="KW-0472">Membrane</keyword>
<keyword evidence="9" id="KW-1185">Reference proteome</keyword>